<keyword evidence="1" id="KW-0732">Signal</keyword>
<dbReference type="SUPFAM" id="SSF53850">
    <property type="entry name" value="Periplasmic binding protein-like II"/>
    <property type="match status" value="1"/>
</dbReference>
<dbReference type="PATRIC" id="fig|82380.10.peg.2459"/>
<accession>A0A0F0KQB6</accession>
<dbReference type="Proteomes" id="UP000033725">
    <property type="component" value="Unassembled WGS sequence"/>
</dbReference>
<protein>
    <recommendedName>
        <fullName evidence="4">Solute-binding protein family 3/N-terminal domain-containing protein</fullName>
    </recommendedName>
</protein>
<dbReference type="Gene3D" id="3.40.190.10">
    <property type="entry name" value="Periplasmic binding protein-like II"/>
    <property type="match status" value="1"/>
</dbReference>
<dbReference type="EMBL" id="JYIV01000027">
    <property type="protein sequence ID" value="KJL21431.1"/>
    <property type="molecule type" value="Genomic_DNA"/>
</dbReference>
<sequence>MAATLGALLLAISLSACGVAVPADPDGTLSTVSGGELRVGTAPDGDLVRVDGGKPTGSIVDLVDGFASSIDAETDWTVASEETLVSMLENGELDLIAGGITSDTPWVDKAGVSRGFTDIEGADGREIVMLVPLGENAFLAKLETFLDEEVGG</sequence>
<organism evidence="2 3">
    <name type="scientific">Microbacterium oxydans</name>
    <dbReference type="NCBI Taxonomy" id="82380"/>
    <lineage>
        <taxon>Bacteria</taxon>
        <taxon>Bacillati</taxon>
        <taxon>Actinomycetota</taxon>
        <taxon>Actinomycetes</taxon>
        <taxon>Micrococcales</taxon>
        <taxon>Microbacteriaceae</taxon>
        <taxon>Microbacterium</taxon>
    </lineage>
</organism>
<dbReference type="OrthoDB" id="6150901at2"/>
<evidence type="ECO:0000313" key="3">
    <source>
        <dbReference type="Proteomes" id="UP000033725"/>
    </source>
</evidence>
<feature type="chain" id="PRO_5038806972" description="Solute-binding protein family 3/N-terminal domain-containing protein" evidence="1">
    <location>
        <begin position="23"/>
        <end position="152"/>
    </location>
</feature>
<proteinExistence type="predicted"/>
<comment type="caution">
    <text evidence="2">The sequence shown here is derived from an EMBL/GenBank/DDBJ whole genome shotgun (WGS) entry which is preliminary data.</text>
</comment>
<evidence type="ECO:0000313" key="2">
    <source>
        <dbReference type="EMBL" id="KJL21431.1"/>
    </source>
</evidence>
<reference evidence="2 3" key="1">
    <citation type="submission" date="2015-02" db="EMBL/GenBank/DDBJ databases">
        <title>Draft genome sequences of ten Microbacterium spp. with emphasis on heavy metal contaminated environments.</title>
        <authorList>
            <person name="Corretto E."/>
        </authorList>
    </citation>
    <scope>NUCLEOTIDE SEQUENCE [LARGE SCALE GENOMIC DNA]</scope>
    <source>
        <strain evidence="2 3">BEL163</strain>
    </source>
</reference>
<evidence type="ECO:0000256" key="1">
    <source>
        <dbReference type="SAM" id="SignalP"/>
    </source>
</evidence>
<gene>
    <name evidence="2" type="ORF">RN51_02451</name>
</gene>
<evidence type="ECO:0008006" key="4">
    <source>
        <dbReference type="Google" id="ProtNLM"/>
    </source>
</evidence>
<dbReference type="AlphaFoldDB" id="A0A0F0KQB6"/>
<name>A0A0F0KQB6_9MICO</name>
<feature type="signal peptide" evidence="1">
    <location>
        <begin position="1"/>
        <end position="22"/>
    </location>
</feature>